<dbReference type="Proteomes" id="UP000886476">
    <property type="component" value="Unassembled WGS sequence"/>
</dbReference>
<name>A0ABX2CM43_9BRAD</name>
<dbReference type="InterPro" id="IPR011048">
    <property type="entry name" value="Haem_d1_sf"/>
</dbReference>
<dbReference type="SUPFAM" id="SSF51004">
    <property type="entry name" value="C-terminal (heme d1) domain of cytochrome cd1-nitrite reductase"/>
    <property type="match status" value="1"/>
</dbReference>
<protein>
    <recommendedName>
        <fullName evidence="3">Photosynthetic complex assembly protein</fullName>
    </recommendedName>
</protein>
<dbReference type="NCBIfam" id="TIGR03054">
    <property type="entry name" value="photo_alph_chp1"/>
    <property type="match status" value="1"/>
</dbReference>
<keyword evidence="2" id="KW-1185">Reference proteome</keyword>
<gene>
    <name evidence="1" type="ORF">HL667_29815</name>
</gene>
<evidence type="ECO:0000313" key="2">
    <source>
        <dbReference type="Proteomes" id="UP000886476"/>
    </source>
</evidence>
<comment type="caution">
    <text evidence="1">The sequence shown here is derived from an EMBL/GenBank/DDBJ whole genome shotgun (WGS) entry which is preliminary data.</text>
</comment>
<evidence type="ECO:0000313" key="1">
    <source>
        <dbReference type="EMBL" id="NPU69236.1"/>
    </source>
</evidence>
<dbReference type="RefSeq" id="WP_172114290.1">
    <property type="nucleotide sequence ID" value="NZ_JABFDM010000001.1"/>
</dbReference>
<proteinExistence type="predicted"/>
<organism evidence="1 2">
    <name type="scientific">Bradyrhizobium aeschynomenes</name>
    <dbReference type="NCBI Taxonomy" id="2734909"/>
    <lineage>
        <taxon>Bacteria</taxon>
        <taxon>Pseudomonadati</taxon>
        <taxon>Pseudomonadota</taxon>
        <taxon>Alphaproteobacteria</taxon>
        <taxon>Hyphomicrobiales</taxon>
        <taxon>Nitrobacteraceae</taxon>
        <taxon>Bradyrhizobium</taxon>
    </lineage>
</organism>
<dbReference type="InterPro" id="IPR017495">
    <property type="entry name" value="PuhC"/>
</dbReference>
<accession>A0ABX2CM43</accession>
<sequence length="163" mass="17593">MSQAEGHVEHYVEHHAEPEIVIPKGALRAAFALVIFSLVAAGVGRWTGIGTVHTDHAAAVQTVALRFEDRPDGGISVMSPDGGKVVGIVEVGGDGFLRTVLRSMAFDRQRHAIGSGPAFTINRWSDGRMSLDDPATGRRVDLGPFGDNNKRRFTELMTMGETR</sequence>
<reference evidence="1" key="1">
    <citation type="submission" date="2020-05" db="EMBL/GenBank/DDBJ databases">
        <title>Nod-independent and nitrogen-fixing Bradyrhizobium aeschynomene sp. nov. isolated from nodules of Aeschynomene indica.</title>
        <authorList>
            <person name="Zhang Z."/>
        </authorList>
    </citation>
    <scope>NUCLEOTIDE SEQUENCE</scope>
    <source>
        <strain evidence="1">83012</strain>
    </source>
</reference>
<dbReference type="EMBL" id="JABFDN010000015">
    <property type="protein sequence ID" value="NPU69236.1"/>
    <property type="molecule type" value="Genomic_DNA"/>
</dbReference>
<evidence type="ECO:0008006" key="3">
    <source>
        <dbReference type="Google" id="ProtNLM"/>
    </source>
</evidence>